<keyword evidence="8 9" id="KW-0411">Iron-sulfur</keyword>
<dbReference type="Pfam" id="PF05958">
    <property type="entry name" value="tRNA_U5-meth_tr"/>
    <property type="match status" value="1"/>
</dbReference>
<evidence type="ECO:0000256" key="11">
    <source>
        <dbReference type="PROSITE-ProRule" id="PRU10015"/>
    </source>
</evidence>
<organism evidence="13 14">
    <name type="scientific">Thauera humireducens</name>
    <dbReference type="NCBI Taxonomy" id="1134435"/>
    <lineage>
        <taxon>Bacteria</taxon>
        <taxon>Pseudomonadati</taxon>
        <taxon>Pseudomonadota</taxon>
        <taxon>Betaproteobacteria</taxon>
        <taxon>Rhodocyclales</taxon>
        <taxon>Zoogloeaceae</taxon>
        <taxon>Thauera</taxon>
    </lineage>
</organism>
<sequence length="433" mass="46796">MSVAVIESLDHEGRGISHVDGKAVLIEGALPGERVEYTVLRDRPRYAQAEVARVLKASAQRVAPRCPHFGTCGGCSMQHLDPVAQAAAKQRILEDALWHIGKVEPQVIYPAIHGPSWGYRYRARLSVRVVPSKGGVLIGFHQKRSSYIADMQVCPVLPPQISTMVPELHALIAGLSIADRVPQIEIAVSDTATAFVFRHLLPFSGKDRQMLAAFAERHDIQAWAQPGGPETAALLHPAEGPGLAYTLPEFDVAMDFRPTDFTQVNVHINRLLIRRAMQLLDPQPGERIADLFCGLGNFSLPIARRGATMVGVEGSEALVARALANADSNGLAGRCEFHAANLFETTEDSLAALGPLDKLLIDPPREGAIAVVKAISAQQQPPRIVYVSCNPATLARDAAVLVHEKGYVLRGAGIANMFPQTSHVESVALFERG</sequence>
<feature type="binding site" evidence="9">
    <location>
        <position position="72"/>
    </location>
    <ligand>
        <name>[4Fe-4S] cluster</name>
        <dbReference type="ChEBI" id="CHEBI:49883"/>
    </ligand>
</feature>
<comment type="similarity">
    <text evidence="9">Belongs to the class I-like SAM-binding methyltransferase superfamily. RNA M5U methyltransferase family. RlmD subfamily.</text>
</comment>
<dbReference type="SUPFAM" id="SSF50249">
    <property type="entry name" value="Nucleic acid-binding proteins"/>
    <property type="match status" value="1"/>
</dbReference>
<dbReference type="InterPro" id="IPR012340">
    <property type="entry name" value="NA-bd_OB-fold"/>
</dbReference>
<feature type="binding site" evidence="9">
    <location>
        <position position="341"/>
    </location>
    <ligand>
        <name>S-adenosyl-L-methionine</name>
        <dbReference type="ChEBI" id="CHEBI:59789"/>
    </ligand>
</feature>
<feature type="binding site" evidence="9">
    <location>
        <position position="75"/>
    </location>
    <ligand>
        <name>[4Fe-4S] cluster</name>
        <dbReference type="ChEBI" id="CHEBI:49883"/>
    </ligand>
</feature>
<comment type="catalytic activity">
    <reaction evidence="9">
        <text>uridine(1939) in 23S rRNA + S-adenosyl-L-methionine = 5-methyluridine(1939) in 23S rRNA + S-adenosyl-L-homocysteine + H(+)</text>
        <dbReference type="Rhea" id="RHEA:42908"/>
        <dbReference type="Rhea" id="RHEA-COMP:10278"/>
        <dbReference type="Rhea" id="RHEA-COMP:10279"/>
        <dbReference type="ChEBI" id="CHEBI:15378"/>
        <dbReference type="ChEBI" id="CHEBI:57856"/>
        <dbReference type="ChEBI" id="CHEBI:59789"/>
        <dbReference type="ChEBI" id="CHEBI:65315"/>
        <dbReference type="ChEBI" id="CHEBI:74447"/>
        <dbReference type="EC" id="2.1.1.190"/>
    </reaction>
</comment>
<evidence type="ECO:0000256" key="1">
    <source>
        <dbReference type="ARBA" id="ARBA00022485"/>
    </source>
</evidence>
<dbReference type="CDD" id="cd02440">
    <property type="entry name" value="AdoMet_MTases"/>
    <property type="match status" value="1"/>
</dbReference>
<evidence type="ECO:0000259" key="12">
    <source>
        <dbReference type="PROSITE" id="PS50926"/>
    </source>
</evidence>
<proteinExistence type="inferred from homology"/>
<feature type="binding site" evidence="9 10">
    <location>
        <position position="292"/>
    </location>
    <ligand>
        <name>S-adenosyl-L-methionine</name>
        <dbReference type="ChEBI" id="CHEBI:59789"/>
    </ligand>
</feature>
<evidence type="ECO:0000256" key="9">
    <source>
        <dbReference type="HAMAP-Rule" id="MF_01010"/>
    </source>
</evidence>
<dbReference type="PROSITE" id="PS50926">
    <property type="entry name" value="TRAM"/>
    <property type="match status" value="1"/>
</dbReference>
<dbReference type="RefSeq" id="WP_048708721.1">
    <property type="nucleotide sequence ID" value="NZ_CP014646.1"/>
</dbReference>
<feature type="domain" description="TRAM" evidence="12">
    <location>
        <begin position="1"/>
        <end position="53"/>
    </location>
</feature>
<feature type="binding site" evidence="9">
    <location>
        <position position="66"/>
    </location>
    <ligand>
        <name>[4Fe-4S] cluster</name>
        <dbReference type="ChEBI" id="CHEBI:49883"/>
    </ligand>
</feature>
<dbReference type="PANTHER" id="PTHR11061">
    <property type="entry name" value="RNA M5U METHYLTRANSFERASE"/>
    <property type="match status" value="1"/>
</dbReference>
<dbReference type="GO" id="GO:0070475">
    <property type="term" value="P:rRNA base methylation"/>
    <property type="evidence" value="ECO:0007669"/>
    <property type="project" value="TreeGrafter"/>
</dbReference>
<keyword evidence="1 9" id="KW-0004">4Fe-4S</keyword>
<dbReference type="InterPro" id="IPR030390">
    <property type="entry name" value="MeTrfase_TrmA_AS"/>
</dbReference>
<dbReference type="Proteomes" id="UP000036902">
    <property type="component" value="Chromosome"/>
</dbReference>
<evidence type="ECO:0000256" key="6">
    <source>
        <dbReference type="ARBA" id="ARBA00022723"/>
    </source>
</evidence>
<gene>
    <name evidence="9" type="primary">rlmD</name>
    <name evidence="13" type="ORF">AC731_001030</name>
</gene>
<name>A0A140ID29_9RHOO</name>
<evidence type="ECO:0000256" key="7">
    <source>
        <dbReference type="ARBA" id="ARBA00023004"/>
    </source>
</evidence>
<evidence type="ECO:0000313" key="13">
    <source>
        <dbReference type="EMBL" id="AMO35654.1"/>
    </source>
</evidence>
<dbReference type="NCBIfam" id="NF009639">
    <property type="entry name" value="PRK13168.1"/>
    <property type="match status" value="1"/>
</dbReference>
<feature type="active site" evidence="11">
    <location>
        <position position="389"/>
    </location>
</feature>
<evidence type="ECO:0000256" key="2">
    <source>
        <dbReference type="ARBA" id="ARBA00022552"/>
    </source>
</evidence>
<dbReference type="FunFam" id="2.40.50.140:FF:000097">
    <property type="entry name" value="23S rRNA (uracil(1939)-C(5))-methyltransferase RlmD"/>
    <property type="match status" value="1"/>
</dbReference>
<dbReference type="HAMAP" id="MF_01010">
    <property type="entry name" value="23SrRNA_methyltr_RlmD"/>
    <property type="match status" value="1"/>
</dbReference>
<evidence type="ECO:0000256" key="8">
    <source>
        <dbReference type="ARBA" id="ARBA00023014"/>
    </source>
</evidence>
<evidence type="ECO:0000256" key="10">
    <source>
        <dbReference type="PROSITE-ProRule" id="PRU01024"/>
    </source>
</evidence>
<keyword evidence="7 9" id="KW-0408">Iron</keyword>
<dbReference type="InterPro" id="IPR010280">
    <property type="entry name" value="U5_MeTrfase_fam"/>
</dbReference>
<keyword evidence="2 9" id="KW-0698">rRNA processing</keyword>
<dbReference type="GO" id="GO:0005506">
    <property type="term" value="F:iron ion binding"/>
    <property type="evidence" value="ECO:0007669"/>
    <property type="project" value="UniProtKB-UniRule"/>
</dbReference>
<dbReference type="Pfam" id="PF01938">
    <property type="entry name" value="TRAM"/>
    <property type="match status" value="1"/>
</dbReference>
<feature type="binding site" evidence="9 10">
    <location>
        <position position="263"/>
    </location>
    <ligand>
        <name>S-adenosyl-L-methionine</name>
        <dbReference type="ChEBI" id="CHEBI:59789"/>
    </ligand>
</feature>
<evidence type="ECO:0000256" key="3">
    <source>
        <dbReference type="ARBA" id="ARBA00022603"/>
    </source>
</evidence>
<dbReference type="PROSITE" id="PS51687">
    <property type="entry name" value="SAM_MT_RNA_M5U"/>
    <property type="match status" value="1"/>
</dbReference>
<dbReference type="PROSITE" id="PS01230">
    <property type="entry name" value="TRMA_1"/>
    <property type="match status" value="1"/>
</dbReference>
<dbReference type="Gene3D" id="2.40.50.140">
    <property type="entry name" value="Nucleic acid-binding proteins"/>
    <property type="match status" value="1"/>
</dbReference>
<dbReference type="NCBIfam" id="TIGR00479">
    <property type="entry name" value="rumA"/>
    <property type="match status" value="1"/>
</dbReference>
<dbReference type="InterPro" id="IPR002792">
    <property type="entry name" value="TRAM_dom"/>
</dbReference>
<dbReference type="PANTHER" id="PTHR11061:SF49">
    <property type="entry name" value="23S RRNA (URACIL(1939)-C(5))-METHYLTRANSFERASE RLMD"/>
    <property type="match status" value="1"/>
</dbReference>
<evidence type="ECO:0000256" key="5">
    <source>
        <dbReference type="ARBA" id="ARBA00022691"/>
    </source>
</evidence>
<dbReference type="GO" id="GO:0003723">
    <property type="term" value="F:RNA binding"/>
    <property type="evidence" value="ECO:0007669"/>
    <property type="project" value="InterPro"/>
</dbReference>
<dbReference type="STRING" id="1134435.AC731_001030"/>
<keyword evidence="6 9" id="KW-0479">Metal-binding</keyword>
<dbReference type="KEGG" id="thu:AC731_001030"/>
<keyword evidence="3 9" id="KW-0489">Methyltransferase</keyword>
<evidence type="ECO:0000313" key="14">
    <source>
        <dbReference type="Proteomes" id="UP000036902"/>
    </source>
</evidence>
<feature type="binding site" evidence="9">
    <location>
        <position position="154"/>
    </location>
    <ligand>
        <name>[4Fe-4S] cluster</name>
        <dbReference type="ChEBI" id="CHEBI:49883"/>
    </ligand>
</feature>
<dbReference type="EC" id="2.1.1.190" evidence="9"/>
<accession>A0A140ID29</accession>
<evidence type="ECO:0000256" key="4">
    <source>
        <dbReference type="ARBA" id="ARBA00022679"/>
    </source>
</evidence>
<dbReference type="EMBL" id="CP014646">
    <property type="protein sequence ID" value="AMO35654.1"/>
    <property type="molecule type" value="Genomic_DNA"/>
</dbReference>
<feature type="active site" description="Nucleophile" evidence="9 10">
    <location>
        <position position="389"/>
    </location>
</feature>
<dbReference type="Gene3D" id="2.40.50.1070">
    <property type="match status" value="1"/>
</dbReference>
<feature type="binding site" evidence="9 10">
    <location>
        <position position="362"/>
    </location>
    <ligand>
        <name>S-adenosyl-L-methionine</name>
        <dbReference type="ChEBI" id="CHEBI:59789"/>
    </ligand>
</feature>
<protein>
    <recommendedName>
        <fullName evidence="9">23S rRNA (uracil(1939)-C(5))-methyltransferase RlmD</fullName>
        <ecNumber evidence="9">2.1.1.190</ecNumber>
    </recommendedName>
    <alternativeName>
        <fullName evidence="9">23S rRNA(m5U1939)-methyltransferase</fullName>
    </alternativeName>
</protein>
<dbReference type="GO" id="GO:0051539">
    <property type="term" value="F:4 iron, 4 sulfur cluster binding"/>
    <property type="evidence" value="ECO:0007669"/>
    <property type="project" value="UniProtKB-KW"/>
</dbReference>
<dbReference type="GO" id="GO:0070041">
    <property type="term" value="F:rRNA (uridine-C5-)-methyltransferase activity"/>
    <property type="evidence" value="ECO:0007669"/>
    <property type="project" value="UniProtKB-UniRule"/>
</dbReference>
<dbReference type="InterPro" id="IPR029063">
    <property type="entry name" value="SAM-dependent_MTases_sf"/>
</dbReference>
<comment type="function">
    <text evidence="9">Catalyzes the formation of 5-methyl-uridine at position 1939 (m5U1939) in 23S rRNA.</text>
</comment>
<keyword evidence="5 9" id="KW-0949">S-adenosyl-L-methionine</keyword>
<reference evidence="14" key="1">
    <citation type="submission" date="2016-03" db="EMBL/GenBank/DDBJ databases">
        <authorList>
            <person name="Ma C."/>
            <person name="Zhou S."/>
            <person name="Yang G."/>
        </authorList>
    </citation>
    <scope>NUCLEOTIDE SEQUENCE [LARGE SCALE GENOMIC DNA]</scope>
    <source>
        <strain evidence="14">SgZ-1</strain>
    </source>
</reference>
<feature type="binding site" evidence="9">
    <location>
        <position position="297"/>
    </location>
    <ligand>
        <name>S-adenosyl-L-methionine</name>
        <dbReference type="ChEBI" id="CHEBI:59789"/>
    </ligand>
</feature>
<keyword evidence="14" id="KW-1185">Reference proteome</keyword>
<feature type="binding site" evidence="9 10">
    <location>
        <position position="313"/>
    </location>
    <ligand>
        <name>S-adenosyl-L-methionine</name>
        <dbReference type="ChEBI" id="CHEBI:59789"/>
    </ligand>
</feature>
<dbReference type="Gene3D" id="3.40.50.150">
    <property type="entry name" value="Vaccinia Virus protein VP39"/>
    <property type="match status" value="1"/>
</dbReference>
<dbReference type="AlphaFoldDB" id="A0A140ID29"/>
<dbReference type="InterPro" id="IPR001566">
    <property type="entry name" value="23S_rRNA_MeTrfase_RlmD"/>
</dbReference>
<dbReference type="SUPFAM" id="SSF53335">
    <property type="entry name" value="S-adenosyl-L-methionine-dependent methyltransferases"/>
    <property type="match status" value="1"/>
</dbReference>
<keyword evidence="4 9" id="KW-0808">Transferase</keyword>